<dbReference type="Proteomes" id="UP000789901">
    <property type="component" value="Unassembled WGS sequence"/>
</dbReference>
<evidence type="ECO:0000313" key="1">
    <source>
        <dbReference type="EMBL" id="CAG8811536.1"/>
    </source>
</evidence>
<evidence type="ECO:0000313" key="2">
    <source>
        <dbReference type="Proteomes" id="UP000789901"/>
    </source>
</evidence>
<feature type="non-terminal residue" evidence="1">
    <location>
        <position position="51"/>
    </location>
</feature>
<gene>
    <name evidence="1" type="ORF">GMARGA_LOCUS25359</name>
</gene>
<comment type="caution">
    <text evidence="1">The sequence shown here is derived from an EMBL/GenBank/DDBJ whole genome shotgun (WGS) entry which is preliminary data.</text>
</comment>
<organism evidence="1 2">
    <name type="scientific">Gigaspora margarita</name>
    <dbReference type="NCBI Taxonomy" id="4874"/>
    <lineage>
        <taxon>Eukaryota</taxon>
        <taxon>Fungi</taxon>
        <taxon>Fungi incertae sedis</taxon>
        <taxon>Mucoromycota</taxon>
        <taxon>Glomeromycotina</taxon>
        <taxon>Glomeromycetes</taxon>
        <taxon>Diversisporales</taxon>
        <taxon>Gigasporaceae</taxon>
        <taxon>Gigaspora</taxon>
    </lineage>
</organism>
<dbReference type="EMBL" id="CAJVQB010027984">
    <property type="protein sequence ID" value="CAG8811536.1"/>
    <property type="molecule type" value="Genomic_DNA"/>
</dbReference>
<name>A0ABN7W160_GIGMA</name>
<reference evidence="1 2" key="1">
    <citation type="submission" date="2021-06" db="EMBL/GenBank/DDBJ databases">
        <authorList>
            <person name="Kallberg Y."/>
            <person name="Tangrot J."/>
            <person name="Rosling A."/>
        </authorList>
    </citation>
    <scope>NUCLEOTIDE SEQUENCE [LARGE SCALE GENOMIC DNA]</scope>
    <source>
        <strain evidence="1 2">120-4 pot B 10/14</strain>
    </source>
</reference>
<keyword evidence="2" id="KW-1185">Reference proteome</keyword>
<protein>
    <submittedName>
        <fullName evidence="1">9650_t:CDS:1</fullName>
    </submittedName>
</protein>
<sequence>MDKLDIELRLGCKLNTRIDELDIEIAEVKTWVLGFIIDELDELGIGMFRDL</sequence>
<proteinExistence type="predicted"/>
<accession>A0ABN7W160</accession>